<dbReference type="EMBL" id="FQYL01000014">
    <property type="protein sequence ID" value="SHJ19483.1"/>
    <property type="molecule type" value="Genomic_DNA"/>
</dbReference>
<sequence length="486" mass="49753">MRHAAPRSTHPGLPALHGRPGAPSLGARGRGTGGIQDGWPRGEDPVDRPLRERGERGSGTPGEAAGDALADGVVVAVLLRPEHQGGPPEEPLPGWAADIVLACTGLDPQALVCSYPEAPRAASDLAQRTRALRRRTGAAHALILVPDDLPGLAESLSRRPGISAVTLHEALDAPQSGALASLIIAAGHPGRARVIALTGARGGLGTTTILLLLARAMAAEGRGVAIVDLDPAGGIDLMMGEGVRPGLRWRDLPEREGAYHPERLAEALPRWSGIRFLTGDPRGGPVSARQAAAALAAIVACHDVVLVDLPRGAAPPPGAGVIIVMGCDVRSAEAAESIVARLGAGGSAREAGADGAPRDDWDDCAGGDGGAGAPAPSGQADGARPVAADDPGERRDEAPRCLGLVLRQFGEDLAPEEIAGLTGAEVLGRAPSDHSIAARIARGDDPARSRGPLRRAVRSLALRILEDGDTARPRAPWEAESEEGRP</sequence>
<feature type="compositionally biased region" description="Low complexity" evidence="1">
    <location>
        <begin position="373"/>
        <end position="383"/>
    </location>
</feature>
<comment type="caution">
    <text evidence="2">The sequence shown here is derived from an EMBL/GenBank/DDBJ whole genome shotgun (WGS) entry which is preliminary data.</text>
</comment>
<dbReference type="InterPro" id="IPR027417">
    <property type="entry name" value="P-loop_NTPase"/>
</dbReference>
<proteinExistence type="predicted"/>
<evidence type="ECO:0000313" key="3">
    <source>
        <dbReference type="Proteomes" id="UP000184390"/>
    </source>
</evidence>
<protein>
    <submittedName>
        <fullName evidence="2">CobQ/CobB/MinD/ParA nucleotide binding domain-containing protein</fullName>
    </submittedName>
</protein>
<feature type="compositionally biased region" description="Basic and acidic residues" evidence="1">
    <location>
        <begin position="40"/>
        <end position="56"/>
    </location>
</feature>
<gene>
    <name evidence="2" type="ORF">SAMN05216246_11442</name>
</gene>
<evidence type="ECO:0000313" key="2">
    <source>
        <dbReference type="EMBL" id="SHJ19483.1"/>
    </source>
</evidence>
<dbReference type="InterPro" id="IPR017746">
    <property type="entry name" value="Cellulose_synthase_operon_BcsQ"/>
</dbReference>
<dbReference type="RefSeq" id="WP_073454128.1">
    <property type="nucleotide sequence ID" value="NZ_BDIO01000006.1"/>
</dbReference>
<keyword evidence="3" id="KW-1185">Reference proteome</keyword>
<dbReference type="Proteomes" id="UP000184390">
    <property type="component" value="Unassembled WGS sequence"/>
</dbReference>
<dbReference type="Gene3D" id="3.40.50.300">
    <property type="entry name" value="P-loop containing nucleotide triphosphate hydrolases"/>
    <property type="match status" value="1"/>
</dbReference>
<reference evidence="2 3" key="1">
    <citation type="submission" date="2016-11" db="EMBL/GenBank/DDBJ databases">
        <authorList>
            <person name="Varghese N."/>
            <person name="Submissions S."/>
        </authorList>
    </citation>
    <scope>NUCLEOTIDE SEQUENCE [LARGE SCALE GENOMIC DNA]</scope>
    <source>
        <strain evidence="2 3">PA</strain>
    </source>
</reference>
<organism evidence="2 3">
    <name type="scientific">Actinomyces denticolens</name>
    <dbReference type="NCBI Taxonomy" id="52767"/>
    <lineage>
        <taxon>Bacteria</taxon>
        <taxon>Bacillati</taxon>
        <taxon>Actinomycetota</taxon>
        <taxon>Actinomycetes</taxon>
        <taxon>Actinomycetales</taxon>
        <taxon>Actinomycetaceae</taxon>
        <taxon>Actinomyces</taxon>
    </lineage>
</organism>
<dbReference type="InterPro" id="IPR050625">
    <property type="entry name" value="ParA/MinD_ATPase"/>
</dbReference>
<dbReference type="PANTHER" id="PTHR43384:SF11">
    <property type="entry name" value="SEPTUM SITE DETERMINING PROTEIN"/>
    <property type="match status" value="1"/>
</dbReference>
<dbReference type="PANTHER" id="PTHR43384">
    <property type="entry name" value="SEPTUM SITE-DETERMINING PROTEIN MIND HOMOLOG, CHLOROPLASTIC-RELATED"/>
    <property type="match status" value="1"/>
</dbReference>
<name>A0ABY1II17_9ACTO</name>
<accession>A0ABY1II17</accession>
<feature type="region of interest" description="Disordered" evidence="1">
    <location>
        <begin position="1"/>
        <end position="67"/>
    </location>
</feature>
<dbReference type="Pfam" id="PF06564">
    <property type="entry name" value="CBP_BcsQ"/>
    <property type="match status" value="1"/>
</dbReference>
<evidence type="ECO:0000256" key="1">
    <source>
        <dbReference type="SAM" id="MobiDB-lite"/>
    </source>
</evidence>
<dbReference type="SUPFAM" id="SSF52540">
    <property type="entry name" value="P-loop containing nucleoside triphosphate hydrolases"/>
    <property type="match status" value="1"/>
</dbReference>
<feature type="region of interest" description="Disordered" evidence="1">
    <location>
        <begin position="467"/>
        <end position="486"/>
    </location>
</feature>
<feature type="region of interest" description="Disordered" evidence="1">
    <location>
        <begin position="344"/>
        <end position="396"/>
    </location>
</feature>